<keyword evidence="1 3" id="KW-0853">WD repeat</keyword>
<reference evidence="6" key="1">
    <citation type="journal article" date="2023" name="Science">
        <title>Genome structures resolve the early diversification of teleost fishes.</title>
        <authorList>
            <person name="Parey E."/>
            <person name="Louis A."/>
            <person name="Montfort J."/>
            <person name="Bouchez O."/>
            <person name="Roques C."/>
            <person name="Iampietro C."/>
            <person name="Lluch J."/>
            <person name="Castinel A."/>
            <person name="Donnadieu C."/>
            <person name="Desvignes T."/>
            <person name="Floi Bucao C."/>
            <person name="Jouanno E."/>
            <person name="Wen M."/>
            <person name="Mejri S."/>
            <person name="Dirks R."/>
            <person name="Jansen H."/>
            <person name="Henkel C."/>
            <person name="Chen W.J."/>
            <person name="Zahm M."/>
            <person name="Cabau C."/>
            <person name="Klopp C."/>
            <person name="Thompson A.W."/>
            <person name="Robinson-Rechavi M."/>
            <person name="Braasch I."/>
            <person name="Lecointre G."/>
            <person name="Bobe J."/>
            <person name="Postlethwait J.H."/>
            <person name="Berthelot C."/>
            <person name="Roest Crollius H."/>
            <person name="Guiguen Y."/>
        </authorList>
    </citation>
    <scope>NUCLEOTIDE SEQUENCE</scope>
    <source>
        <strain evidence="6">NC1722</strain>
    </source>
</reference>
<evidence type="ECO:0000313" key="6">
    <source>
        <dbReference type="EMBL" id="KAJ8383718.1"/>
    </source>
</evidence>
<dbReference type="AlphaFoldDB" id="A0AAD7RGK0"/>
<dbReference type="InterPro" id="IPR001680">
    <property type="entry name" value="WD40_rpt"/>
</dbReference>
<dbReference type="InterPro" id="IPR015943">
    <property type="entry name" value="WD40/YVTN_repeat-like_dom_sf"/>
</dbReference>
<evidence type="ECO:0008006" key="8">
    <source>
        <dbReference type="Google" id="ProtNLM"/>
    </source>
</evidence>
<dbReference type="EMBL" id="JAINUG010000287">
    <property type="protein sequence ID" value="KAJ8383718.1"/>
    <property type="molecule type" value="Genomic_DNA"/>
</dbReference>
<keyword evidence="2" id="KW-0677">Repeat</keyword>
<evidence type="ECO:0000256" key="5">
    <source>
        <dbReference type="SAM" id="MobiDB-lite"/>
    </source>
</evidence>
<feature type="region of interest" description="Disordered" evidence="5">
    <location>
        <begin position="1173"/>
        <end position="1215"/>
    </location>
</feature>
<dbReference type="SMART" id="SM00320">
    <property type="entry name" value="WD40"/>
    <property type="match status" value="6"/>
</dbReference>
<dbReference type="PANTHER" id="PTHR32215">
    <property type="entry name" value="CILIA- AND FLAGELLA-ASSOCIATED PROTEIN 57"/>
    <property type="match status" value="1"/>
</dbReference>
<dbReference type="InterPro" id="IPR036322">
    <property type="entry name" value="WD40_repeat_dom_sf"/>
</dbReference>
<dbReference type="Proteomes" id="UP001221898">
    <property type="component" value="Unassembled WGS sequence"/>
</dbReference>
<organism evidence="6 7">
    <name type="scientific">Aldrovandia affinis</name>
    <dbReference type="NCBI Taxonomy" id="143900"/>
    <lineage>
        <taxon>Eukaryota</taxon>
        <taxon>Metazoa</taxon>
        <taxon>Chordata</taxon>
        <taxon>Craniata</taxon>
        <taxon>Vertebrata</taxon>
        <taxon>Euteleostomi</taxon>
        <taxon>Actinopterygii</taxon>
        <taxon>Neopterygii</taxon>
        <taxon>Teleostei</taxon>
        <taxon>Notacanthiformes</taxon>
        <taxon>Halosauridae</taxon>
        <taxon>Aldrovandia</taxon>
    </lineage>
</organism>
<dbReference type="PROSITE" id="PS50294">
    <property type="entry name" value="WD_REPEATS_REGION"/>
    <property type="match status" value="1"/>
</dbReference>
<dbReference type="PANTHER" id="PTHR32215:SF0">
    <property type="entry name" value="CILIA- AND FLAGELLA-ASSOCIATED PROTEIN 57"/>
    <property type="match status" value="1"/>
</dbReference>
<keyword evidence="7" id="KW-1185">Reference proteome</keyword>
<dbReference type="Gene3D" id="2.130.10.10">
    <property type="entry name" value="YVTN repeat-like/Quinoprotein amine dehydrogenase"/>
    <property type="match status" value="2"/>
</dbReference>
<dbReference type="InterPro" id="IPR052993">
    <property type="entry name" value="CFA-57"/>
</dbReference>
<evidence type="ECO:0000256" key="3">
    <source>
        <dbReference type="PROSITE-ProRule" id="PRU00221"/>
    </source>
</evidence>
<protein>
    <recommendedName>
        <fullName evidence="8">Cilia- and flagella-associated protein 57</fullName>
    </recommendedName>
</protein>
<feature type="repeat" description="WD" evidence="3">
    <location>
        <begin position="601"/>
        <end position="634"/>
    </location>
</feature>
<keyword evidence="4" id="KW-0175">Coiled coil</keyword>
<dbReference type="InterPro" id="IPR011047">
    <property type="entry name" value="Quinoprotein_ADH-like_sf"/>
</dbReference>
<dbReference type="Pfam" id="PF00400">
    <property type="entry name" value="WD40"/>
    <property type="match status" value="3"/>
</dbReference>
<feature type="coiled-coil region" evidence="4">
    <location>
        <begin position="765"/>
        <end position="792"/>
    </location>
</feature>
<name>A0AAD7RGK0_9TELE</name>
<evidence type="ECO:0000256" key="1">
    <source>
        <dbReference type="ARBA" id="ARBA00022574"/>
    </source>
</evidence>
<evidence type="ECO:0000256" key="2">
    <source>
        <dbReference type="ARBA" id="ARBA00022737"/>
    </source>
</evidence>
<gene>
    <name evidence="6" type="ORF">AAFF_G00215600</name>
</gene>
<dbReference type="InterPro" id="IPR019775">
    <property type="entry name" value="WD40_repeat_CS"/>
</dbReference>
<comment type="caution">
    <text evidence="6">The sequence shown here is derived from an EMBL/GenBank/DDBJ whole genome shotgun (WGS) entry which is preliminary data.</text>
</comment>
<dbReference type="SUPFAM" id="SSF50998">
    <property type="entry name" value="Quinoprotein alcohol dehydrogenase-like"/>
    <property type="match status" value="1"/>
</dbReference>
<proteinExistence type="predicted"/>
<feature type="repeat" description="WD" evidence="3">
    <location>
        <begin position="473"/>
        <end position="514"/>
    </location>
</feature>
<dbReference type="SUPFAM" id="SSF50978">
    <property type="entry name" value="WD40 repeat-like"/>
    <property type="match status" value="1"/>
</dbReference>
<evidence type="ECO:0000256" key="4">
    <source>
        <dbReference type="SAM" id="Coils"/>
    </source>
</evidence>
<evidence type="ECO:0000313" key="7">
    <source>
        <dbReference type="Proteomes" id="UP001221898"/>
    </source>
</evidence>
<dbReference type="PROSITE" id="PS50082">
    <property type="entry name" value="WD_REPEATS_2"/>
    <property type="match status" value="3"/>
</dbReference>
<accession>A0AAD7RGK0</accession>
<sequence>MADAEPHFVFGVQSGVANSLFYFDEENIIFPSGNNCVFYDIKRKCQRFIQATEKSQGMLALAISPNRLYLAVSERCEKGTITVYELHQDYIRKRKVLSGEDTPEQEFVCVAFSHDSQYLIGQSGEPDWTLFYWMWQRKKLISTVKTGGPSSPIYKVSFNPQDNAQICVTGNGVFKVFRYAERALKQMHTQKQESLNYLSHEWVSENQVVVGTDRGQLLLFEYEDLQWKTNSITTQDSGRSVEKNQEEAAQLLRVTAIIAYSKGFVCSLGPGTVCLFQRTKDKDSYRKLREIQVPSDPYSKDPTQVKKQEIVSLCLSPSQKILATSTDRGQLYRIDLSAERDQPQFEFLSHSFHCGAITGLSTCIQKPLLATCSVDRTVRIWNFETNMLELYKGFAEVPHSVALHPTGLSILVVFSKKLSWLNLLIDDFRTFKEYPLTGLTECAFSNGGHMFAVVCETTIHLYSTITSENVLSLTGHRKKVSCILWSEDDSRLVSRDVDGAVYKWNTHSGALEAEIVHESYMYTTIAIAPDSKNVFVMGTDFTLKEIHGTQILTEVPTNDVTFSTTALSRSGRVLFCGTPSGTVMAITCPLFEPKDLFQYQGQGHSEPITKMVITFDDKFLLTISEDGCLLIWQIIWKRYVQKKDKELCYLKEIYIIKSDLEEKDKLMQGLKAQVKELKIENRFQLQLKDMDYEREVRKMTGECTQEIKSLKTKNEVLTLENERLQLFHKKTMEVMAQDNSKDFRILKADTYQKLTHEYEMSHTLQLKSQKKLDEYEKRLKSTEDHHRRALEDLSRCYESRLQENILKLTVSEGSSHQQKREYELMKKMIEEDADKEILDIRCKYEQKLREEKSIAMEYRDETGVMRKKACHVQKEMNNKSTEINSLKLELQKRQNVIEALKKDTVGFKNEIKLRNSNVEDKEKCISELRKMITDLDKSNFIMDCRIKELLNKIEPNEKTIEEIGEQIHKMEGELQLFKMQNTQMELINSELKVKLKSSEAEKHRETHRLRSTECRLRRFKSDLHHCMEFIQEPKKLKDCILKLHGSYIEPSDVEFIRKQDAVKQENISQMFSEHKDMARNAVCSLENKMARDNETHQTHTLRILKENGALIAEINSLRQHLIVLEDHLCVCENHLGFSKKEKQSPVEAKGSPISVLAGLKSEEEAGRPVQLQVVQLKKPSEGTKACAETNPPRPPDRDDELGSTVQPQVAPPPTP</sequence>
<dbReference type="PROSITE" id="PS00678">
    <property type="entry name" value="WD_REPEATS_1"/>
    <property type="match status" value="1"/>
</dbReference>
<feature type="repeat" description="WD" evidence="3">
    <location>
        <begin position="350"/>
        <end position="385"/>
    </location>
</feature>